<evidence type="ECO:0000256" key="1">
    <source>
        <dbReference type="SAM" id="Phobius"/>
    </source>
</evidence>
<dbReference type="AlphaFoldDB" id="A0A7W7GVB5"/>
<dbReference type="Proteomes" id="UP000546162">
    <property type="component" value="Unassembled WGS sequence"/>
</dbReference>
<keyword evidence="1" id="KW-1133">Transmembrane helix</keyword>
<name>A0A7W7GVB5_9ACTN</name>
<gene>
    <name evidence="2" type="ORF">BJY16_002428</name>
</gene>
<organism evidence="2 3">
    <name type="scientific">Actinoplanes octamycinicus</name>
    <dbReference type="NCBI Taxonomy" id="135948"/>
    <lineage>
        <taxon>Bacteria</taxon>
        <taxon>Bacillati</taxon>
        <taxon>Actinomycetota</taxon>
        <taxon>Actinomycetes</taxon>
        <taxon>Micromonosporales</taxon>
        <taxon>Micromonosporaceae</taxon>
        <taxon>Actinoplanes</taxon>
    </lineage>
</organism>
<keyword evidence="1" id="KW-0472">Membrane</keyword>
<proteinExistence type="predicted"/>
<keyword evidence="1" id="KW-0812">Transmembrane</keyword>
<sequence length="207" mass="21135">MSVSWLLRFGAVCGVVLGLSTGVPALFEAFTGETTATSFVIGVGAAFGTPALTALHLRQAAAAGRFGAVAFAVNVIGLGLFAGVAFALNLVLFYLDDAVVERLLDGPTNAAVLGSAAVFVIGTVMFSVSMLRARVFPWLPAAGYGVMFTLLALLAPLPDTPWTSVVHVLAGGCLIWLCASVWSSEQAATRPSGAMTATAGTRLAGRA</sequence>
<accession>A0A7W7GVB5</accession>
<feature type="transmembrane region" description="Helical" evidence="1">
    <location>
        <begin position="107"/>
        <end position="128"/>
    </location>
</feature>
<comment type="caution">
    <text evidence="2">The sequence shown here is derived from an EMBL/GenBank/DDBJ whole genome shotgun (WGS) entry which is preliminary data.</text>
</comment>
<reference evidence="2 3" key="1">
    <citation type="submission" date="2020-08" db="EMBL/GenBank/DDBJ databases">
        <title>Sequencing the genomes of 1000 actinobacteria strains.</title>
        <authorList>
            <person name="Klenk H.-P."/>
        </authorList>
    </citation>
    <scope>NUCLEOTIDE SEQUENCE [LARGE SCALE GENOMIC DNA]</scope>
    <source>
        <strain evidence="2 3">DSM 45809</strain>
    </source>
</reference>
<evidence type="ECO:0000313" key="2">
    <source>
        <dbReference type="EMBL" id="MBB4738969.1"/>
    </source>
</evidence>
<dbReference type="RefSeq" id="WP_185039567.1">
    <property type="nucleotide sequence ID" value="NZ_BOMR01000096.1"/>
</dbReference>
<feature type="transmembrane region" description="Helical" evidence="1">
    <location>
        <begin position="7"/>
        <end position="27"/>
    </location>
</feature>
<feature type="transmembrane region" description="Helical" evidence="1">
    <location>
        <begin position="69"/>
        <end position="95"/>
    </location>
</feature>
<keyword evidence="3" id="KW-1185">Reference proteome</keyword>
<feature type="transmembrane region" description="Helical" evidence="1">
    <location>
        <begin position="39"/>
        <end position="57"/>
    </location>
</feature>
<evidence type="ECO:0000313" key="3">
    <source>
        <dbReference type="Proteomes" id="UP000546162"/>
    </source>
</evidence>
<feature type="transmembrane region" description="Helical" evidence="1">
    <location>
        <begin position="161"/>
        <end position="182"/>
    </location>
</feature>
<protein>
    <submittedName>
        <fullName evidence="2">Uncharacterized protein</fullName>
    </submittedName>
</protein>
<dbReference type="EMBL" id="JACHNB010000001">
    <property type="protein sequence ID" value="MBB4738969.1"/>
    <property type="molecule type" value="Genomic_DNA"/>
</dbReference>
<feature type="transmembrane region" description="Helical" evidence="1">
    <location>
        <begin position="135"/>
        <end position="155"/>
    </location>
</feature>